<evidence type="ECO:0000313" key="1">
    <source>
        <dbReference type="EMBL" id="PXV62339.1"/>
    </source>
</evidence>
<accession>A0A2V3PMY2</accession>
<dbReference type="RefSeq" id="WP_110311476.1">
    <property type="nucleotide sequence ID" value="NZ_QICL01000020.1"/>
</dbReference>
<keyword evidence="2" id="KW-1185">Reference proteome</keyword>
<gene>
    <name evidence="1" type="ORF">CLV62_12027</name>
</gene>
<comment type="caution">
    <text evidence="1">The sequence shown here is derived from an EMBL/GenBank/DDBJ whole genome shotgun (WGS) entry which is preliminary data.</text>
</comment>
<sequence>MEQENKHSTPNQVVSNIVYELKTLEEYMKITKDKNTSVIMLSSIGDSRIHGIFGNNVSLISLLAGKMMSDSNFASIILKASMCFLHKSDNVQGRVIQLSSDNPLVETIMDFLSTILNDSDKDKQNDK</sequence>
<dbReference type="Proteomes" id="UP000247973">
    <property type="component" value="Unassembled WGS sequence"/>
</dbReference>
<dbReference type="AlphaFoldDB" id="A0A2V3PMY2"/>
<protein>
    <submittedName>
        <fullName evidence="1">Uncharacterized protein</fullName>
    </submittedName>
</protein>
<dbReference type="EMBL" id="QICL01000020">
    <property type="protein sequence ID" value="PXV62339.1"/>
    <property type="molecule type" value="Genomic_DNA"/>
</dbReference>
<organism evidence="1 2">
    <name type="scientific">Dysgonomonas alginatilytica</name>
    <dbReference type="NCBI Taxonomy" id="1605892"/>
    <lineage>
        <taxon>Bacteria</taxon>
        <taxon>Pseudomonadati</taxon>
        <taxon>Bacteroidota</taxon>
        <taxon>Bacteroidia</taxon>
        <taxon>Bacteroidales</taxon>
        <taxon>Dysgonomonadaceae</taxon>
        <taxon>Dysgonomonas</taxon>
    </lineage>
</organism>
<proteinExistence type="predicted"/>
<evidence type="ECO:0000313" key="2">
    <source>
        <dbReference type="Proteomes" id="UP000247973"/>
    </source>
</evidence>
<name>A0A2V3PMY2_9BACT</name>
<reference evidence="1 2" key="1">
    <citation type="submission" date="2018-03" db="EMBL/GenBank/DDBJ databases">
        <title>Genomic Encyclopedia of Archaeal and Bacterial Type Strains, Phase II (KMG-II): from individual species to whole genera.</title>
        <authorList>
            <person name="Goeker M."/>
        </authorList>
    </citation>
    <scope>NUCLEOTIDE SEQUENCE [LARGE SCALE GENOMIC DNA]</scope>
    <source>
        <strain evidence="1 2">DSM 100214</strain>
    </source>
</reference>